<keyword evidence="2" id="KW-1185">Reference proteome</keyword>
<geneLocation type="plasmid" evidence="1 2">
    <name>pILYOP01</name>
</geneLocation>
<dbReference type="EMBL" id="CP002282">
    <property type="protein sequence ID" value="ADO83806.1"/>
    <property type="molecule type" value="Genomic_DNA"/>
</dbReference>
<protein>
    <submittedName>
        <fullName evidence="1">Uncharacterized protein</fullName>
    </submittedName>
</protein>
<dbReference type="AlphaFoldDB" id="E3HBP4"/>
<dbReference type="KEGG" id="ipo:Ilyop_2035"/>
<sequence length="201" mass="23394">MEFDTKKDRLGTVIRKKDIPFQDFLIEECKRRNIELMYDKEDIESERELLIFTEFFGGMGGVMIKPQNFTRQMKQYHQAFLDDTPIKIDFSKLIDSAGDKYFLEEIEEMPEKVALLCGSNFLGTHTKKELINEAVNQGAMLKPHPVTTEDVLELLNRTWKGKVYGPMQSGFTLYKKAKEIWTTRFSEFSLFAILEGKSLIL</sequence>
<evidence type="ECO:0000313" key="2">
    <source>
        <dbReference type="Proteomes" id="UP000006875"/>
    </source>
</evidence>
<dbReference type="HOGENOM" id="CLU_1358891_0_0_0"/>
<dbReference type="RefSeq" id="WP_013388468.1">
    <property type="nucleotide sequence ID" value="NC_014633.1"/>
</dbReference>
<name>E3HBP4_ILYPC</name>
<gene>
    <name evidence="1" type="ordered locus">Ilyop_2035</name>
</gene>
<organism evidence="1 2">
    <name type="scientific">Ilyobacter polytropus (strain ATCC 51220 / DSM 2926 / LMG 16218 / CuHBu1)</name>
    <dbReference type="NCBI Taxonomy" id="572544"/>
    <lineage>
        <taxon>Bacteria</taxon>
        <taxon>Fusobacteriati</taxon>
        <taxon>Fusobacteriota</taxon>
        <taxon>Fusobacteriia</taxon>
        <taxon>Fusobacteriales</taxon>
        <taxon>Fusobacteriaceae</taxon>
        <taxon>Ilyobacter</taxon>
    </lineage>
</organism>
<dbReference type="Proteomes" id="UP000006875">
    <property type="component" value="Plasmid pILYOP01"/>
</dbReference>
<keyword evidence="1" id="KW-0614">Plasmid</keyword>
<reference evidence="1 2" key="1">
    <citation type="journal article" date="2010" name="Stand. Genomic Sci.">
        <title>Complete genome sequence of Ilyobacter polytropus type strain (CuHbu1).</title>
        <authorList>
            <person name="Sikorski J."/>
            <person name="Chertkov O."/>
            <person name="Lapidus A."/>
            <person name="Nolan M."/>
            <person name="Lucas S."/>
            <person name="Del Rio T.G."/>
            <person name="Tice H."/>
            <person name="Cheng J.F."/>
            <person name="Tapia R."/>
            <person name="Han C."/>
            <person name="Goodwin L."/>
            <person name="Pitluck S."/>
            <person name="Liolios K."/>
            <person name="Ivanova N."/>
            <person name="Mavromatis K."/>
            <person name="Mikhailova N."/>
            <person name="Pati A."/>
            <person name="Chen A."/>
            <person name="Palaniappan K."/>
            <person name="Land M."/>
            <person name="Hauser L."/>
            <person name="Chang Y.J."/>
            <person name="Jeffries C.D."/>
            <person name="Brambilla E."/>
            <person name="Yasawong M."/>
            <person name="Rohde M."/>
            <person name="Pukall R."/>
            <person name="Spring S."/>
            <person name="Goker M."/>
            <person name="Woyke T."/>
            <person name="Bristow J."/>
            <person name="Eisen J.A."/>
            <person name="Markowitz V."/>
            <person name="Hugenholtz P."/>
            <person name="Kyrpides N.C."/>
            <person name="Klenk H.P."/>
        </authorList>
    </citation>
    <scope>NUCLEOTIDE SEQUENCE [LARGE SCALE GENOMIC DNA]</scope>
    <source>
        <strain evidence="2">ATCC 51220 / DSM 2926 / LMG 16218 / CuHBu1</strain>
        <plasmid evidence="2">pILYOP01</plasmid>
    </source>
</reference>
<accession>E3HBP4</accession>
<evidence type="ECO:0000313" key="1">
    <source>
        <dbReference type="EMBL" id="ADO83806.1"/>
    </source>
</evidence>
<proteinExistence type="predicted"/>